<gene>
    <name evidence="2" type="ORF">B0I35DRAFT_427517</name>
</gene>
<sequence length="272" mass="30182">MDPLSAIGLVSSVVSFAELIAKTISKLTNLKSRYDDAPLQIATLIGQLFIIKAAVEQLSGWKSSRRSHDQQQCHLALQMEQCLASFSPLIASLEHHLRKIEVAARRQPKSGRRKKLCYLWNESQISTYLVLIDRHTNALNLFLQAIQYRTVVERKSNTKQNGSRAVVKSARNDTSELPTSDSKGVKNVKTILGEPDFGSVTPNASICGFIPLQSRYSLSSDTRICITRVDAEPMQRLSSRTITARAALASHTSLSSHPSTLIQISKIRVKKI</sequence>
<dbReference type="Proteomes" id="UP000813444">
    <property type="component" value="Unassembled WGS sequence"/>
</dbReference>
<organism evidence="2 3">
    <name type="scientific">Stachybotrys elegans</name>
    <dbReference type="NCBI Taxonomy" id="80388"/>
    <lineage>
        <taxon>Eukaryota</taxon>
        <taxon>Fungi</taxon>
        <taxon>Dikarya</taxon>
        <taxon>Ascomycota</taxon>
        <taxon>Pezizomycotina</taxon>
        <taxon>Sordariomycetes</taxon>
        <taxon>Hypocreomycetidae</taxon>
        <taxon>Hypocreales</taxon>
        <taxon>Stachybotryaceae</taxon>
        <taxon>Stachybotrys</taxon>
    </lineage>
</organism>
<dbReference type="OrthoDB" id="5149481at2759"/>
<dbReference type="AlphaFoldDB" id="A0A8K0SXJ6"/>
<dbReference type="EMBL" id="JAGPNK010000005">
    <property type="protein sequence ID" value="KAH7320639.1"/>
    <property type="molecule type" value="Genomic_DNA"/>
</dbReference>
<evidence type="ECO:0000256" key="1">
    <source>
        <dbReference type="SAM" id="MobiDB-lite"/>
    </source>
</evidence>
<evidence type="ECO:0000313" key="3">
    <source>
        <dbReference type="Proteomes" id="UP000813444"/>
    </source>
</evidence>
<comment type="caution">
    <text evidence="2">The sequence shown here is derived from an EMBL/GenBank/DDBJ whole genome shotgun (WGS) entry which is preliminary data.</text>
</comment>
<accession>A0A8K0SXJ6</accession>
<name>A0A8K0SXJ6_9HYPO</name>
<proteinExistence type="predicted"/>
<feature type="region of interest" description="Disordered" evidence="1">
    <location>
        <begin position="157"/>
        <end position="182"/>
    </location>
</feature>
<evidence type="ECO:0000313" key="2">
    <source>
        <dbReference type="EMBL" id="KAH7320639.1"/>
    </source>
</evidence>
<keyword evidence="3" id="KW-1185">Reference proteome</keyword>
<evidence type="ECO:0008006" key="4">
    <source>
        <dbReference type="Google" id="ProtNLM"/>
    </source>
</evidence>
<reference evidence="2" key="1">
    <citation type="journal article" date="2021" name="Nat. Commun.">
        <title>Genetic determinants of endophytism in the Arabidopsis root mycobiome.</title>
        <authorList>
            <person name="Mesny F."/>
            <person name="Miyauchi S."/>
            <person name="Thiergart T."/>
            <person name="Pickel B."/>
            <person name="Atanasova L."/>
            <person name="Karlsson M."/>
            <person name="Huettel B."/>
            <person name="Barry K.W."/>
            <person name="Haridas S."/>
            <person name="Chen C."/>
            <person name="Bauer D."/>
            <person name="Andreopoulos W."/>
            <person name="Pangilinan J."/>
            <person name="LaButti K."/>
            <person name="Riley R."/>
            <person name="Lipzen A."/>
            <person name="Clum A."/>
            <person name="Drula E."/>
            <person name="Henrissat B."/>
            <person name="Kohler A."/>
            <person name="Grigoriev I.V."/>
            <person name="Martin F.M."/>
            <person name="Hacquard S."/>
        </authorList>
    </citation>
    <scope>NUCLEOTIDE SEQUENCE</scope>
    <source>
        <strain evidence="2">MPI-CAGE-CH-0235</strain>
    </source>
</reference>
<protein>
    <recommendedName>
        <fullName evidence="4">Fungal N-terminal domain-containing protein</fullName>
    </recommendedName>
</protein>